<accession>A0A370Q7K8</accession>
<sequence>MPCKDTLLLINLKLEGLNYKDKFDNKDDWMHDTSVKADCTSHDIVANRGFMLWFVQLALASGRDSNRLIPKKMLLYKAL</sequence>
<gene>
    <name evidence="1" type="ORF">C8D94_105155</name>
</gene>
<reference evidence="1 2" key="1">
    <citation type="submission" date="2018-07" db="EMBL/GenBank/DDBJ databases">
        <title>Genomic Encyclopedia of Type Strains, Phase IV (KMG-IV): sequencing the most valuable type-strain genomes for metagenomic binning, comparative biology and taxonomic classification.</title>
        <authorList>
            <person name="Goeker M."/>
        </authorList>
    </citation>
    <scope>NUCLEOTIDE SEQUENCE [LARGE SCALE GENOMIC DNA]</scope>
    <source>
        <strain evidence="1 2">DSM 101478</strain>
    </source>
</reference>
<evidence type="ECO:0000313" key="1">
    <source>
        <dbReference type="EMBL" id="RDK84309.1"/>
    </source>
</evidence>
<proteinExistence type="predicted"/>
<dbReference type="AlphaFoldDB" id="A0A370Q7K8"/>
<organism evidence="1 2">
    <name type="scientific">Marinirhabdus gelatinilytica</name>
    <dbReference type="NCBI Taxonomy" id="1703343"/>
    <lineage>
        <taxon>Bacteria</taxon>
        <taxon>Pseudomonadati</taxon>
        <taxon>Bacteroidota</taxon>
        <taxon>Flavobacteriia</taxon>
        <taxon>Flavobacteriales</taxon>
        <taxon>Flavobacteriaceae</taxon>
    </lineage>
</organism>
<keyword evidence="2" id="KW-1185">Reference proteome</keyword>
<name>A0A370Q7K8_9FLAO</name>
<dbReference type="RefSeq" id="WP_115124470.1">
    <property type="nucleotide sequence ID" value="NZ_QRAO01000005.1"/>
</dbReference>
<evidence type="ECO:0000313" key="2">
    <source>
        <dbReference type="Proteomes" id="UP000255317"/>
    </source>
</evidence>
<protein>
    <submittedName>
        <fullName evidence="1">Uncharacterized protein</fullName>
    </submittedName>
</protein>
<dbReference type="EMBL" id="QRAO01000005">
    <property type="protein sequence ID" value="RDK84309.1"/>
    <property type="molecule type" value="Genomic_DNA"/>
</dbReference>
<dbReference type="Proteomes" id="UP000255317">
    <property type="component" value="Unassembled WGS sequence"/>
</dbReference>
<comment type="caution">
    <text evidence="1">The sequence shown here is derived from an EMBL/GenBank/DDBJ whole genome shotgun (WGS) entry which is preliminary data.</text>
</comment>